<proteinExistence type="predicted"/>
<dbReference type="AlphaFoldDB" id="A0AA38X7I3"/>
<dbReference type="EMBL" id="JAPDRK010000010">
    <property type="protein sequence ID" value="KAJ9608302.1"/>
    <property type="molecule type" value="Genomic_DNA"/>
</dbReference>
<evidence type="ECO:0000313" key="3">
    <source>
        <dbReference type="Proteomes" id="UP001172673"/>
    </source>
</evidence>
<feature type="compositionally biased region" description="Polar residues" evidence="1">
    <location>
        <begin position="203"/>
        <end position="217"/>
    </location>
</feature>
<feature type="region of interest" description="Disordered" evidence="1">
    <location>
        <begin position="259"/>
        <end position="282"/>
    </location>
</feature>
<evidence type="ECO:0000256" key="1">
    <source>
        <dbReference type="SAM" id="MobiDB-lite"/>
    </source>
</evidence>
<accession>A0AA38X7I3</accession>
<protein>
    <submittedName>
        <fullName evidence="2">Uncharacterized protein</fullName>
    </submittedName>
</protein>
<reference evidence="2" key="1">
    <citation type="submission" date="2022-10" db="EMBL/GenBank/DDBJ databases">
        <title>Culturing micro-colonial fungi from biological soil crusts in the Mojave desert and describing Neophaeococcomyces mojavensis, and introducing the new genera and species Taxawa tesnikishii.</title>
        <authorList>
            <person name="Kurbessoian T."/>
            <person name="Stajich J.E."/>
        </authorList>
    </citation>
    <scope>NUCLEOTIDE SEQUENCE</scope>
    <source>
        <strain evidence="2">TK_41</strain>
    </source>
</reference>
<feature type="compositionally biased region" description="Polar residues" evidence="1">
    <location>
        <begin position="270"/>
        <end position="282"/>
    </location>
</feature>
<sequence length="366" mass="40465">MSSGHRRDTYFGNLKFPADPVASVGFLKGKSNFREWHSAIQSVLLSNPYSSELILGTWTEPQSSSSNTAEEQTLFDEQRREWHTANTGTCRFIRETLATNVIPFVRQYNTAKTLFFNLVWLYGEEAGIDTQGGPPVPVNAHTVNARRGRASLLAVLESKRTLDYLPPAGMTFKLPSPTTPTSIQTVSSTSSSRDGTSTRDQLKSLQPNVPPSESISEGTASLIRDFERTHIADPNLETIHESEEPHPGRRIRISSGYAIGSGHHARDPRSQGSISPFTLSDSASEYDEDELHLEDIDIENSDDAARLQKRRASSDLEARPQKASIMSILNAVKPGKSNKRDNFQLSFPLRRLNVDQGKGKAKAVTV</sequence>
<feature type="compositionally biased region" description="Low complexity" evidence="1">
    <location>
        <begin position="175"/>
        <end position="195"/>
    </location>
</feature>
<dbReference type="Proteomes" id="UP001172673">
    <property type="component" value="Unassembled WGS sequence"/>
</dbReference>
<keyword evidence="3" id="KW-1185">Reference proteome</keyword>
<evidence type="ECO:0000313" key="2">
    <source>
        <dbReference type="EMBL" id="KAJ9608302.1"/>
    </source>
</evidence>
<feature type="region of interest" description="Disordered" evidence="1">
    <location>
        <begin position="173"/>
        <end position="217"/>
    </location>
</feature>
<gene>
    <name evidence="2" type="ORF">H2200_007290</name>
</gene>
<organism evidence="2 3">
    <name type="scientific">Cladophialophora chaetospira</name>
    <dbReference type="NCBI Taxonomy" id="386627"/>
    <lineage>
        <taxon>Eukaryota</taxon>
        <taxon>Fungi</taxon>
        <taxon>Dikarya</taxon>
        <taxon>Ascomycota</taxon>
        <taxon>Pezizomycotina</taxon>
        <taxon>Eurotiomycetes</taxon>
        <taxon>Chaetothyriomycetidae</taxon>
        <taxon>Chaetothyriales</taxon>
        <taxon>Herpotrichiellaceae</taxon>
        <taxon>Cladophialophora</taxon>
    </lineage>
</organism>
<comment type="caution">
    <text evidence="2">The sequence shown here is derived from an EMBL/GenBank/DDBJ whole genome shotgun (WGS) entry which is preliminary data.</text>
</comment>
<name>A0AA38X7I3_9EURO</name>